<evidence type="ECO:0000256" key="5">
    <source>
        <dbReference type="ARBA" id="ARBA00022840"/>
    </source>
</evidence>
<dbReference type="InterPro" id="IPR005863">
    <property type="entry name" value="UDP-N-AcMur_synth"/>
</dbReference>
<comment type="caution">
    <text evidence="15">The sequence shown here is derived from an EMBL/GenBank/DDBJ whole genome shotgun (WGS) entry which is preliminary data.</text>
</comment>
<evidence type="ECO:0000256" key="2">
    <source>
        <dbReference type="ARBA" id="ARBA00022598"/>
    </source>
</evidence>
<dbReference type="Gene3D" id="3.40.1390.10">
    <property type="entry name" value="MurE/MurF, N-terminal domain"/>
    <property type="match status" value="1"/>
</dbReference>
<dbReference type="PANTHER" id="PTHR43024:SF1">
    <property type="entry name" value="UDP-N-ACETYLMURAMOYL-TRIPEPTIDE--D-ALANYL-D-ALANINE LIGASE"/>
    <property type="match status" value="1"/>
</dbReference>
<keyword evidence="3 10" id="KW-0132">Cell division</keyword>
<reference evidence="15 16" key="1">
    <citation type="submission" date="2020-08" db="EMBL/GenBank/DDBJ databases">
        <title>Genome public.</title>
        <authorList>
            <person name="Liu C."/>
            <person name="Sun Q."/>
        </authorList>
    </citation>
    <scope>NUCLEOTIDE SEQUENCE [LARGE SCALE GENOMIC DNA]</scope>
    <source>
        <strain evidence="15 16">3_YM_SP_D4_24.mj</strain>
    </source>
</reference>
<dbReference type="InterPro" id="IPR035911">
    <property type="entry name" value="MurE/MurF_N"/>
</dbReference>
<keyword evidence="4 10" id="KW-0547">Nucleotide-binding</keyword>
<comment type="subcellular location">
    <subcellularLocation>
        <location evidence="10 11">Cytoplasm</location>
    </subcellularLocation>
</comment>
<evidence type="ECO:0000259" key="12">
    <source>
        <dbReference type="Pfam" id="PF01225"/>
    </source>
</evidence>
<keyword evidence="1 10" id="KW-0963">Cytoplasm</keyword>
<evidence type="ECO:0000256" key="6">
    <source>
        <dbReference type="ARBA" id="ARBA00022960"/>
    </source>
</evidence>
<dbReference type="InterPro" id="IPR000713">
    <property type="entry name" value="Mur_ligase_N"/>
</dbReference>
<feature type="domain" description="Mur ligase N-terminal catalytic" evidence="12">
    <location>
        <begin position="28"/>
        <end position="87"/>
    </location>
</feature>
<dbReference type="InterPro" id="IPR004101">
    <property type="entry name" value="Mur_ligase_C"/>
</dbReference>
<name>A0ABR7PCV9_9FIRM</name>
<dbReference type="InterPro" id="IPR013221">
    <property type="entry name" value="Mur_ligase_cen"/>
</dbReference>
<dbReference type="Pfam" id="PF01225">
    <property type="entry name" value="Mur_ligase"/>
    <property type="match status" value="1"/>
</dbReference>
<dbReference type="Gene3D" id="3.90.190.20">
    <property type="entry name" value="Mur ligase, C-terminal domain"/>
    <property type="match status" value="1"/>
</dbReference>
<dbReference type="EC" id="6.3.2.10" evidence="10 11"/>
<gene>
    <name evidence="10" type="primary">murF</name>
    <name evidence="15" type="ORF">H8712_11595</name>
</gene>
<dbReference type="Pfam" id="PF08245">
    <property type="entry name" value="Mur_ligase_M"/>
    <property type="match status" value="1"/>
</dbReference>
<keyword evidence="9 10" id="KW-0961">Cell wall biogenesis/degradation</keyword>
<dbReference type="SUPFAM" id="SSF53623">
    <property type="entry name" value="MurD-like peptide ligases, catalytic domain"/>
    <property type="match status" value="1"/>
</dbReference>
<evidence type="ECO:0000313" key="16">
    <source>
        <dbReference type="Proteomes" id="UP000661649"/>
    </source>
</evidence>
<comment type="catalytic activity">
    <reaction evidence="10 11">
        <text>D-alanyl-D-alanine + UDP-N-acetyl-alpha-D-muramoyl-L-alanyl-gamma-D-glutamyl-meso-2,6-diaminopimelate + ATP = UDP-N-acetyl-alpha-D-muramoyl-L-alanyl-gamma-D-glutamyl-meso-2,6-diaminopimeloyl-D-alanyl-D-alanine + ADP + phosphate + H(+)</text>
        <dbReference type="Rhea" id="RHEA:28374"/>
        <dbReference type="ChEBI" id="CHEBI:15378"/>
        <dbReference type="ChEBI" id="CHEBI:30616"/>
        <dbReference type="ChEBI" id="CHEBI:43474"/>
        <dbReference type="ChEBI" id="CHEBI:57822"/>
        <dbReference type="ChEBI" id="CHEBI:61386"/>
        <dbReference type="ChEBI" id="CHEBI:83905"/>
        <dbReference type="ChEBI" id="CHEBI:456216"/>
        <dbReference type="EC" id="6.3.2.10"/>
    </reaction>
</comment>
<dbReference type="Pfam" id="PF02875">
    <property type="entry name" value="Mur_ligase_C"/>
    <property type="match status" value="1"/>
</dbReference>
<dbReference type="Proteomes" id="UP000661649">
    <property type="component" value="Unassembled WGS sequence"/>
</dbReference>
<feature type="binding site" evidence="10">
    <location>
        <begin position="112"/>
        <end position="118"/>
    </location>
    <ligand>
        <name>ATP</name>
        <dbReference type="ChEBI" id="CHEBI:30616"/>
    </ligand>
</feature>
<dbReference type="NCBIfam" id="TIGR01143">
    <property type="entry name" value="murF"/>
    <property type="match status" value="1"/>
</dbReference>
<evidence type="ECO:0000256" key="9">
    <source>
        <dbReference type="ARBA" id="ARBA00023316"/>
    </source>
</evidence>
<evidence type="ECO:0000256" key="10">
    <source>
        <dbReference type="HAMAP-Rule" id="MF_02019"/>
    </source>
</evidence>
<dbReference type="RefSeq" id="WP_117456947.1">
    <property type="nucleotide sequence ID" value="NZ_JACRTP010000004.1"/>
</dbReference>
<dbReference type="PANTHER" id="PTHR43024">
    <property type="entry name" value="UDP-N-ACETYLMURAMOYL-TRIPEPTIDE--D-ALANYL-D-ALANINE LIGASE"/>
    <property type="match status" value="1"/>
</dbReference>
<keyword evidence="16" id="KW-1185">Reference proteome</keyword>
<proteinExistence type="inferred from homology"/>
<comment type="pathway">
    <text evidence="10 11">Cell wall biogenesis; peptidoglycan biosynthesis.</text>
</comment>
<dbReference type="SUPFAM" id="SSF53244">
    <property type="entry name" value="MurD-like peptide ligases, peptide-binding domain"/>
    <property type="match status" value="1"/>
</dbReference>
<accession>A0ABR7PCV9</accession>
<keyword evidence="2 10" id="KW-0436">Ligase</keyword>
<dbReference type="Gene3D" id="3.40.1190.10">
    <property type="entry name" value="Mur-like, catalytic domain"/>
    <property type="match status" value="1"/>
</dbReference>
<keyword evidence="6 10" id="KW-0133">Cell shape</keyword>
<evidence type="ECO:0000313" key="15">
    <source>
        <dbReference type="EMBL" id="MBC8629249.1"/>
    </source>
</evidence>
<feature type="domain" description="Mur ligase central" evidence="14">
    <location>
        <begin position="110"/>
        <end position="296"/>
    </location>
</feature>
<feature type="domain" description="Mur ligase C-terminal" evidence="13">
    <location>
        <begin position="319"/>
        <end position="443"/>
    </location>
</feature>
<keyword evidence="8 10" id="KW-0131">Cell cycle</keyword>
<dbReference type="InterPro" id="IPR036565">
    <property type="entry name" value="Mur-like_cat_sf"/>
</dbReference>
<evidence type="ECO:0000256" key="3">
    <source>
        <dbReference type="ARBA" id="ARBA00022618"/>
    </source>
</evidence>
<sequence>MKNLTLEHIARACNGSYHGSEAQAKQEVQSIFTDSRKAAKGGLFVPIKGARVDAHDFIDQVMEAGALATLSEKDLGETNFPYIKVESSLQAVKDIAEFYLKQLEIPVVGITGSVGKTSTKEMIAAVLGQKYNVLKTQGNFNNELGLPLTVFGLRAEHQIAVLEMGISDFGEMHRLAKIARPDTCVITNIGLCHLEFLKSRDGILKAKTEIFDFLKEDGHVILNGDDDKLVTVTDVKGIKPVFFGVENKNGIWADEIESRGLKGIECRIHVKDESFKVLVPIPGRHMVYNALAGTAVGLTYGLTLDEIKAGIESLQSLSGRFHILENEKKNIMVIDDCYNANPVSMKASLEVLQDALGRKVALLGDMGELGKNEVEMHREVGRFAAEKDIDVIVCTGTLCKEMAEAAKEVSNGKKVLYFENREALEDALDELILPGDSILVKASHFMQFEKIVKKLAE</sequence>
<evidence type="ECO:0000256" key="4">
    <source>
        <dbReference type="ARBA" id="ARBA00022741"/>
    </source>
</evidence>
<keyword evidence="5 10" id="KW-0067">ATP-binding</keyword>
<evidence type="ECO:0000256" key="7">
    <source>
        <dbReference type="ARBA" id="ARBA00022984"/>
    </source>
</evidence>
<dbReference type="InterPro" id="IPR036615">
    <property type="entry name" value="Mur_ligase_C_dom_sf"/>
</dbReference>
<comment type="similarity">
    <text evidence="10">Belongs to the MurCDEF family. MurF subfamily.</text>
</comment>
<evidence type="ECO:0000256" key="8">
    <source>
        <dbReference type="ARBA" id="ARBA00023306"/>
    </source>
</evidence>
<evidence type="ECO:0000256" key="1">
    <source>
        <dbReference type="ARBA" id="ARBA00022490"/>
    </source>
</evidence>
<dbReference type="InterPro" id="IPR051046">
    <property type="entry name" value="MurCDEF_CellWall_CoF430Synth"/>
</dbReference>
<dbReference type="HAMAP" id="MF_02019">
    <property type="entry name" value="MurF"/>
    <property type="match status" value="1"/>
</dbReference>
<dbReference type="GO" id="GO:0016874">
    <property type="term" value="F:ligase activity"/>
    <property type="evidence" value="ECO:0007669"/>
    <property type="project" value="UniProtKB-KW"/>
</dbReference>
<comment type="function">
    <text evidence="10 11">Involved in cell wall formation. Catalyzes the final step in the synthesis of UDP-N-acetylmuramoyl-pentapeptide, the precursor of murein.</text>
</comment>
<dbReference type="SUPFAM" id="SSF63418">
    <property type="entry name" value="MurE/MurF N-terminal domain"/>
    <property type="match status" value="1"/>
</dbReference>
<protein>
    <recommendedName>
        <fullName evidence="10 11">UDP-N-acetylmuramoyl-tripeptide--D-alanyl-D-alanine ligase</fullName>
        <ecNumber evidence="10 11">6.3.2.10</ecNumber>
    </recommendedName>
    <alternativeName>
        <fullName evidence="10">D-alanyl-D-alanine-adding enzyme</fullName>
    </alternativeName>
</protein>
<organism evidence="15 16">
    <name type="scientific">Blautia stercoris</name>
    <dbReference type="NCBI Taxonomy" id="871664"/>
    <lineage>
        <taxon>Bacteria</taxon>
        <taxon>Bacillati</taxon>
        <taxon>Bacillota</taxon>
        <taxon>Clostridia</taxon>
        <taxon>Lachnospirales</taxon>
        <taxon>Lachnospiraceae</taxon>
        <taxon>Blautia</taxon>
    </lineage>
</organism>
<dbReference type="EMBL" id="JACRTP010000004">
    <property type="protein sequence ID" value="MBC8629249.1"/>
    <property type="molecule type" value="Genomic_DNA"/>
</dbReference>
<keyword evidence="7 10" id="KW-0573">Peptidoglycan synthesis</keyword>
<evidence type="ECO:0000259" key="14">
    <source>
        <dbReference type="Pfam" id="PF08245"/>
    </source>
</evidence>
<evidence type="ECO:0000256" key="11">
    <source>
        <dbReference type="RuleBase" id="RU004136"/>
    </source>
</evidence>
<evidence type="ECO:0000259" key="13">
    <source>
        <dbReference type="Pfam" id="PF02875"/>
    </source>
</evidence>